<keyword evidence="2" id="KW-1185">Reference proteome</keyword>
<sequence>MALNGQGISTPKINVKEFLNSAHSNFKDVAKQIEGQAKTAHYLTLAMQVQKLSHSCNHMAKDKLIEALESIRHNFYQAAEHVKDSAFQLHLLQQAVATQKVINQLRGRRNG</sequence>
<reference evidence="2" key="1">
    <citation type="journal article" date="2019" name="Int. J. Syst. Evol. Microbiol.">
        <title>The Global Catalogue of Microorganisms (GCM) 10K type strain sequencing project: providing services to taxonomists for standard genome sequencing and annotation.</title>
        <authorList>
            <consortium name="The Broad Institute Genomics Platform"/>
            <consortium name="The Broad Institute Genome Sequencing Center for Infectious Disease"/>
            <person name="Wu L."/>
            <person name="Ma J."/>
        </authorList>
    </citation>
    <scope>NUCLEOTIDE SEQUENCE [LARGE SCALE GENOMIC DNA]</scope>
    <source>
        <strain evidence="2">JCM 18424</strain>
    </source>
</reference>
<evidence type="ECO:0008006" key="3">
    <source>
        <dbReference type="Google" id="ProtNLM"/>
    </source>
</evidence>
<protein>
    <recommendedName>
        <fullName evidence="3">Phasin domain-containing protein</fullName>
    </recommendedName>
</protein>
<comment type="caution">
    <text evidence="1">The sequence shown here is derived from an EMBL/GenBank/DDBJ whole genome shotgun (WGS) entry which is preliminary data.</text>
</comment>
<name>A0ABP9MPH8_9GAMM</name>
<dbReference type="RefSeq" id="WP_077925317.1">
    <property type="nucleotide sequence ID" value="NZ_BAABKE010000004.1"/>
</dbReference>
<dbReference type="EMBL" id="BAABKE010000004">
    <property type="protein sequence ID" value="GAA5099133.1"/>
    <property type="molecule type" value="Genomic_DNA"/>
</dbReference>
<proteinExistence type="predicted"/>
<organism evidence="1 2">
    <name type="scientific">Wohlfahrtiimonas larvae</name>
    <dbReference type="NCBI Taxonomy" id="1157986"/>
    <lineage>
        <taxon>Bacteria</taxon>
        <taxon>Pseudomonadati</taxon>
        <taxon>Pseudomonadota</taxon>
        <taxon>Gammaproteobacteria</taxon>
        <taxon>Cardiobacteriales</taxon>
        <taxon>Ignatzschineriaceae</taxon>
        <taxon>Wohlfahrtiimonas</taxon>
    </lineage>
</organism>
<evidence type="ECO:0000313" key="1">
    <source>
        <dbReference type="EMBL" id="GAA5099133.1"/>
    </source>
</evidence>
<gene>
    <name evidence="1" type="ORF">GCM10023338_12290</name>
</gene>
<dbReference type="Proteomes" id="UP001500631">
    <property type="component" value="Unassembled WGS sequence"/>
</dbReference>
<accession>A0ABP9MPH8</accession>
<evidence type="ECO:0000313" key="2">
    <source>
        <dbReference type="Proteomes" id="UP001500631"/>
    </source>
</evidence>